<accession>X1DH16</accession>
<protein>
    <submittedName>
        <fullName evidence="1">Uncharacterized protein</fullName>
    </submittedName>
</protein>
<proteinExistence type="predicted"/>
<name>X1DH16_9ZZZZ</name>
<sequence>MRKIRVLIIKDTSHWASHITTRNIIKNIDKKFECDDRLLRTYKKGDENYDIVYWHCSAVINKSTLTAYRKKNPKSKLVAGIRGWPGFKYAP</sequence>
<comment type="caution">
    <text evidence="1">The sequence shown here is derived from an EMBL/GenBank/DDBJ whole genome shotgun (WGS) entry which is preliminary data.</text>
</comment>
<organism evidence="1">
    <name type="scientific">marine sediment metagenome</name>
    <dbReference type="NCBI Taxonomy" id="412755"/>
    <lineage>
        <taxon>unclassified sequences</taxon>
        <taxon>metagenomes</taxon>
        <taxon>ecological metagenomes</taxon>
    </lineage>
</organism>
<dbReference type="AlphaFoldDB" id="X1DH16"/>
<feature type="non-terminal residue" evidence="1">
    <location>
        <position position="91"/>
    </location>
</feature>
<reference evidence="1" key="1">
    <citation type="journal article" date="2014" name="Front. Microbiol.">
        <title>High frequency of phylogenetically diverse reductive dehalogenase-homologous genes in deep subseafloor sedimentary metagenomes.</title>
        <authorList>
            <person name="Kawai M."/>
            <person name="Futagami T."/>
            <person name="Toyoda A."/>
            <person name="Takaki Y."/>
            <person name="Nishi S."/>
            <person name="Hori S."/>
            <person name="Arai W."/>
            <person name="Tsubouchi T."/>
            <person name="Morono Y."/>
            <person name="Uchiyama I."/>
            <person name="Ito T."/>
            <person name="Fujiyama A."/>
            <person name="Inagaki F."/>
            <person name="Takami H."/>
        </authorList>
    </citation>
    <scope>NUCLEOTIDE SEQUENCE</scope>
    <source>
        <strain evidence="1">Expedition CK06-06</strain>
    </source>
</reference>
<dbReference type="EMBL" id="BART01034775">
    <property type="protein sequence ID" value="GAH07580.1"/>
    <property type="molecule type" value="Genomic_DNA"/>
</dbReference>
<gene>
    <name evidence="1" type="ORF">S01H4_59325</name>
</gene>
<evidence type="ECO:0000313" key="1">
    <source>
        <dbReference type="EMBL" id="GAH07580.1"/>
    </source>
</evidence>